<reference evidence="2" key="1">
    <citation type="submission" date="2022-11" db="UniProtKB">
        <authorList>
            <consortium name="WormBaseParasite"/>
        </authorList>
    </citation>
    <scope>IDENTIFICATION</scope>
</reference>
<proteinExistence type="predicted"/>
<sequence length="434" mass="49698">MEEREYLSTSEAQWEVFRVEIIGVLMVLLRNLSLSVFFQQNYDKQPTGFLIEFVALVFPMLFCLTIFSEQLNNLIFGILLICTILALINVWLDRPVYYILRNTDFLSYFRNSMFIGTAVAILAFDFDIFPGRFGKTKNYGLSVMDIGTAMFVMSMALSEYIITHRPQKSSKSNRSKQTPNYLSTFVILLGIGFLRELFAHIFHYNHSTIEYGEHWNFFITLGFLKLFTSIFPYPYSIPVGIILGISYQTALNLGLEPWIMRDERDSWNIFDANREGICSLFGYIFEYSLTLIIIKCIAIVDGIFNPSYKSATLWFIAGAFAYFAQLLIMEIFGEPSRRIANIPYVLAMISMKCAVLGFFQLIQIQGVLRSNKSDIFKAKGLNLLESISGNCLWFFLIANLATGFEEFLKKYPKFHGRGIKIAVIDHGFDVSAPG</sequence>
<accession>A0AC35FQ14</accession>
<organism evidence="1 2">
    <name type="scientific">Panagrolaimus sp. PS1159</name>
    <dbReference type="NCBI Taxonomy" id="55785"/>
    <lineage>
        <taxon>Eukaryota</taxon>
        <taxon>Metazoa</taxon>
        <taxon>Ecdysozoa</taxon>
        <taxon>Nematoda</taxon>
        <taxon>Chromadorea</taxon>
        <taxon>Rhabditida</taxon>
        <taxon>Tylenchina</taxon>
        <taxon>Panagrolaimomorpha</taxon>
        <taxon>Panagrolaimoidea</taxon>
        <taxon>Panagrolaimidae</taxon>
        <taxon>Panagrolaimus</taxon>
    </lineage>
</organism>
<evidence type="ECO:0000313" key="2">
    <source>
        <dbReference type="WBParaSite" id="PS1159_v2.g19744.t1"/>
    </source>
</evidence>
<protein>
    <submittedName>
        <fullName evidence="2">Phosphatidylinositol-glycan biosynthesis class W protein</fullName>
    </submittedName>
</protein>
<dbReference type="WBParaSite" id="PS1159_v2.g19744.t1">
    <property type="protein sequence ID" value="PS1159_v2.g19744.t1"/>
    <property type="gene ID" value="PS1159_v2.g19744"/>
</dbReference>
<name>A0AC35FQ14_9BILA</name>
<evidence type="ECO:0000313" key="1">
    <source>
        <dbReference type="Proteomes" id="UP000887580"/>
    </source>
</evidence>
<dbReference type="Proteomes" id="UP000887580">
    <property type="component" value="Unplaced"/>
</dbReference>